<proteinExistence type="predicted"/>
<dbReference type="InParanoid" id="A0A1I7VR29"/>
<keyword evidence="1" id="KW-1185">Reference proteome</keyword>
<evidence type="ECO:0000313" key="2">
    <source>
        <dbReference type="WBParaSite" id="EN70_5313"/>
    </source>
</evidence>
<organism evidence="1 2">
    <name type="scientific">Loa loa</name>
    <name type="common">Eye worm</name>
    <name type="synonym">Filaria loa</name>
    <dbReference type="NCBI Taxonomy" id="7209"/>
    <lineage>
        <taxon>Eukaryota</taxon>
        <taxon>Metazoa</taxon>
        <taxon>Ecdysozoa</taxon>
        <taxon>Nematoda</taxon>
        <taxon>Chromadorea</taxon>
        <taxon>Rhabditida</taxon>
        <taxon>Spirurina</taxon>
        <taxon>Spiruromorpha</taxon>
        <taxon>Filarioidea</taxon>
        <taxon>Onchocercidae</taxon>
        <taxon>Loa</taxon>
    </lineage>
</organism>
<sequence>MDVYGMLLNLVSIRFYYFSFLANMGRIVTEETDMNQIRNNASFEEQTMKPSIAPKKHSVMILDGELFSYQLSMECTKEIQARIRFCVQPLMLSWKKMRQQRPMLKNVSFPMYKYTRQELLELCDGYANTFMCAGFESITICLNDELIRFARDHFGYICTPQNINRFMEHYECIAEVTTAYSGKCQMFITGVAEPGKDLKKCRGIRQYYNCIKPEIIRNCRSEALKEFKTSIIEYGCDLSLNDLVLSNQ</sequence>
<dbReference type="AlphaFoldDB" id="A0A1I7VR29"/>
<dbReference type="WBParaSite" id="EN70_5313">
    <property type="protein sequence ID" value="EN70_5313"/>
    <property type="gene ID" value="EN70_5313"/>
</dbReference>
<gene>
    <name evidence="2" type="primary">LOAG_07238</name>
</gene>
<dbReference type="Proteomes" id="UP000095285">
    <property type="component" value="Unassembled WGS sequence"/>
</dbReference>
<name>A0A1I7VR29_LOALO</name>
<protein>
    <submittedName>
        <fullName evidence="2">DUF19 domain-containing protein</fullName>
    </submittedName>
</protein>
<dbReference type="STRING" id="7209.A0A1I7VR29"/>
<dbReference type="eggNOG" id="ENOG502S6YT">
    <property type="taxonomic scope" value="Eukaryota"/>
</dbReference>
<dbReference type="OrthoDB" id="5871362at2759"/>
<reference evidence="1" key="1">
    <citation type="submission" date="2012-04" db="EMBL/GenBank/DDBJ databases">
        <title>The Genome Sequence of Loa loa.</title>
        <authorList>
            <consortium name="The Broad Institute Genome Sequencing Platform"/>
            <consortium name="Broad Institute Genome Sequencing Center for Infectious Disease"/>
            <person name="Nutman T.B."/>
            <person name="Fink D.L."/>
            <person name="Russ C."/>
            <person name="Young S."/>
            <person name="Zeng Q."/>
            <person name="Gargeya S."/>
            <person name="Alvarado L."/>
            <person name="Berlin A."/>
            <person name="Chapman S.B."/>
            <person name="Chen Z."/>
            <person name="Freedman E."/>
            <person name="Gellesch M."/>
            <person name="Goldberg J."/>
            <person name="Griggs A."/>
            <person name="Gujja S."/>
            <person name="Heilman E.R."/>
            <person name="Heiman D."/>
            <person name="Howarth C."/>
            <person name="Mehta T."/>
            <person name="Neiman D."/>
            <person name="Pearson M."/>
            <person name="Roberts A."/>
            <person name="Saif S."/>
            <person name="Shea T."/>
            <person name="Shenoy N."/>
            <person name="Sisk P."/>
            <person name="Stolte C."/>
            <person name="Sykes S."/>
            <person name="White J."/>
            <person name="Yandava C."/>
            <person name="Haas B."/>
            <person name="Henn M.R."/>
            <person name="Nusbaum C."/>
            <person name="Birren B."/>
        </authorList>
    </citation>
    <scope>NUCLEOTIDE SEQUENCE [LARGE SCALE GENOMIC DNA]</scope>
</reference>
<accession>A0A1I7VR29</accession>
<reference evidence="2" key="2">
    <citation type="submission" date="2016-11" db="UniProtKB">
        <authorList>
            <consortium name="WormBaseParasite"/>
        </authorList>
    </citation>
    <scope>IDENTIFICATION</scope>
</reference>
<evidence type="ECO:0000313" key="1">
    <source>
        <dbReference type="Proteomes" id="UP000095285"/>
    </source>
</evidence>